<sequence>MHKSSNVSSLHPPVDIQQVSIKETKKNKNVLEVLLN</sequence>
<protein>
    <submittedName>
        <fullName evidence="2 4">Uncharacterized protein</fullName>
    </submittedName>
</protein>
<name>A0A0M3JLT4_ANISI</name>
<gene>
    <name evidence="2" type="ORF">ASIM_LOCUS8364</name>
</gene>
<organism evidence="4">
    <name type="scientific">Anisakis simplex</name>
    <name type="common">Herring worm</name>
    <dbReference type="NCBI Taxonomy" id="6269"/>
    <lineage>
        <taxon>Eukaryota</taxon>
        <taxon>Metazoa</taxon>
        <taxon>Ecdysozoa</taxon>
        <taxon>Nematoda</taxon>
        <taxon>Chromadorea</taxon>
        <taxon>Rhabditida</taxon>
        <taxon>Spirurina</taxon>
        <taxon>Ascaridomorpha</taxon>
        <taxon>Ascaridoidea</taxon>
        <taxon>Anisakidae</taxon>
        <taxon>Anisakis</taxon>
        <taxon>Anisakis simplex complex</taxon>
    </lineage>
</organism>
<evidence type="ECO:0000313" key="2">
    <source>
        <dbReference type="EMBL" id="VDK31432.1"/>
    </source>
</evidence>
<proteinExistence type="predicted"/>
<accession>A0A0M3JLT4</accession>
<evidence type="ECO:0000313" key="4">
    <source>
        <dbReference type="WBParaSite" id="ASIM_0000861501-mRNA-1"/>
    </source>
</evidence>
<reference evidence="2 3" key="2">
    <citation type="submission" date="2018-11" db="EMBL/GenBank/DDBJ databases">
        <authorList>
            <consortium name="Pathogen Informatics"/>
        </authorList>
    </citation>
    <scope>NUCLEOTIDE SEQUENCE [LARGE SCALE GENOMIC DNA]</scope>
</reference>
<feature type="region of interest" description="Disordered" evidence="1">
    <location>
        <begin position="1"/>
        <end position="21"/>
    </location>
</feature>
<dbReference type="AlphaFoldDB" id="A0A0M3JLT4"/>
<dbReference type="EMBL" id="UYRR01022456">
    <property type="protein sequence ID" value="VDK31432.1"/>
    <property type="molecule type" value="Genomic_DNA"/>
</dbReference>
<keyword evidence="3" id="KW-1185">Reference proteome</keyword>
<dbReference type="Proteomes" id="UP000267096">
    <property type="component" value="Unassembled WGS sequence"/>
</dbReference>
<dbReference type="WBParaSite" id="ASIM_0000861501-mRNA-1">
    <property type="protein sequence ID" value="ASIM_0000861501-mRNA-1"/>
    <property type="gene ID" value="ASIM_0000861501"/>
</dbReference>
<reference evidence="4" key="1">
    <citation type="submission" date="2017-02" db="UniProtKB">
        <authorList>
            <consortium name="WormBaseParasite"/>
        </authorList>
    </citation>
    <scope>IDENTIFICATION</scope>
</reference>
<evidence type="ECO:0000313" key="3">
    <source>
        <dbReference type="Proteomes" id="UP000267096"/>
    </source>
</evidence>
<evidence type="ECO:0000256" key="1">
    <source>
        <dbReference type="SAM" id="MobiDB-lite"/>
    </source>
</evidence>